<evidence type="ECO:0000313" key="3">
    <source>
        <dbReference type="Proteomes" id="UP000265520"/>
    </source>
</evidence>
<evidence type="ECO:0000256" key="1">
    <source>
        <dbReference type="SAM" id="MobiDB-lite"/>
    </source>
</evidence>
<dbReference type="Proteomes" id="UP000265520">
    <property type="component" value="Unassembled WGS sequence"/>
</dbReference>
<dbReference type="AlphaFoldDB" id="A0A392TLQ5"/>
<feature type="region of interest" description="Disordered" evidence="1">
    <location>
        <begin position="15"/>
        <end position="47"/>
    </location>
</feature>
<evidence type="ECO:0000313" key="2">
    <source>
        <dbReference type="EMBL" id="MCI61888.1"/>
    </source>
</evidence>
<proteinExistence type="predicted"/>
<reference evidence="2 3" key="1">
    <citation type="journal article" date="2018" name="Front. Plant Sci.">
        <title>Red Clover (Trifolium pratense) and Zigzag Clover (T. medium) - A Picture of Genomic Similarities and Differences.</title>
        <authorList>
            <person name="Dluhosova J."/>
            <person name="Istvanek J."/>
            <person name="Nedelnik J."/>
            <person name="Repkova J."/>
        </authorList>
    </citation>
    <scope>NUCLEOTIDE SEQUENCE [LARGE SCALE GENOMIC DNA]</scope>
    <source>
        <strain evidence="3">cv. 10/8</strain>
        <tissue evidence="2">Leaf</tissue>
    </source>
</reference>
<keyword evidence="3" id="KW-1185">Reference proteome</keyword>
<dbReference type="EMBL" id="LXQA010608352">
    <property type="protein sequence ID" value="MCI61888.1"/>
    <property type="molecule type" value="Genomic_DNA"/>
</dbReference>
<accession>A0A392TLQ5</accession>
<comment type="caution">
    <text evidence="2">The sequence shown here is derived from an EMBL/GenBank/DDBJ whole genome shotgun (WGS) entry which is preliminary data.</text>
</comment>
<name>A0A392TLQ5_9FABA</name>
<organism evidence="2 3">
    <name type="scientific">Trifolium medium</name>
    <dbReference type="NCBI Taxonomy" id="97028"/>
    <lineage>
        <taxon>Eukaryota</taxon>
        <taxon>Viridiplantae</taxon>
        <taxon>Streptophyta</taxon>
        <taxon>Embryophyta</taxon>
        <taxon>Tracheophyta</taxon>
        <taxon>Spermatophyta</taxon>
        <taxon>Magnoliopsida</taxon>
        <taxon>eudicotyledons</taxon>
        <taxon>Gunneridae</taxon>
        <taxon>Pentapetalae</taxon>
        <taxon>rosids</taxon>
        <taxon>fabids</taxon>
        <taxon>Fabales</taxon>
        <taxon>Fabaceae</taxon>
        <taxon>Papilionoideae</taxon>
        <taxon>50 kb inversion clade</taxon>
        <taxon>NPAAA clade</taxon>
        <taxon>Hologalegina</taxon>
        <taxon>IRL clade</taxon>
        <taxon>Trifolieae</taxon>
        <taxon>Trifolium</taxon>
    </lineage>
</organism>
<protein>
    <submittedName>
        <fullName evidence="2">Uncharacterized protein</fullName>
    </submittedName>
</protein>
<feature type="non-terminal residue" evidence="2">
    <location>
        <position position="1"/>
    </location>
</feature>
<sequence>HNLLRKEKQCASLPSDEVGFHANATNNSRAQKANAGFKPEPTGQGFMRYDQSQISNAKICNL</sequence>